<dbReference type="Gene3D" id="2.40.50.90">
    <property type="match status" value="1"/>
</dbReference>
<dbReference type="SMART" id="SM00318">
    <property type="entry name" value="SNc"/>
    <property type="match status" value="1"/>
</dbReference>
<dbReference type="EMBL" id="BARS01042499">
    <property type="protein sequence ID" value="GAG41804.1"/>
    <property type="molecule type" value="Genomic_DNA"/>
</dbReference>
<dbReference type="Pfam" id="PF00565">
    <property type="entry name" value="SNase"/>
    <property type="match status" value="1"/>
</dbReference>
<sequence length="153" mass="17669">MWSYRATLDRVIDGDTVDLNIDLGFHVWFNSTRVRLRRVDTPEKRTTDLLEKHFGYLATDFVLDKLINAKKITVRTVIDGRQDKYGRILGEITVDDEAVSLNDQLIEKRYAVSYEGQNKSSVAAQHINNYKYLVESGETTLTEDLQILFNQLP</sequence>
<protein>
    <recommendedName>
        <fullName evidence="1">TNase-like domain-containing protein</fullName>
    </recommendedName>
</protein>
<name>X0XF25_9ZZZZ</name>
<proteinExistence type="predicted"/>
<evidence type="ECO:0000259" key="1">
    <source>
        <dbReference type="PROSITE" id="PS50830"/>
    </source>
</evidence>
<gene>
    <name evidence="2" type="ORF">S01H1_64474</name>
</gene>
<dbReference type="InterPro" id="IPR035437">
    <property type="entry name" value="SNase_OB-fold_sf"/>
</dbReference>
<dbReference type="SUPFAM" id="SSF50199">
    <property type="entry name" value="Staphylococcal nuclease"/>
    <property type="match status" value="1"/>
</dbReference>
<dbReference type="AlphaFoldDB" id="X0XF25"/>
<comment type="caution">
    <text evidence="2">The sequence shown here is derived from an EMBL/GenBank/DDBJ whole genome shotgun (WGS) entry which is preliminary data.</text>
</comment>
<organism evidence="2">
    <name type="scientific">marine sediment metagenome</name>
    <dbReference type="NCBI Taxonomy" id="412755"/>
    <lineage>
        <taxon>unclassified sequences</taxon>
        <taxon>metagenomes</taxon>
        <taxon>ecological metagenomes</taxon>
    </lineage>
</organism>
<dbReference type="PROSITE" id="PS50830">
    <property type="entry name" value="TNASE_3"/>
    <property type="match status" value="1"/>
</dbReference>
<dbReference type="InterPro" id="IPR016071">
    <property type="entry name" value="Staphylococal_nuclease_OB-fold"/>
</dbReference>
<accession>X0XF25</accession>
<feature type="domain" description="TNase-like" evidence="1">
    <location>
        <begin position="2"/>
        <end position="151"/>
    </location>
</feature>
<reference evidence="2" key="1">
    <citation type="journal article" date="2014" name="Front. Microbiol.">
        <title>High frequency of phylogenetically diverse reductive dehalogenase-homologous genes in deep subseafloor sedimentary metagenomes.</title>
        <authorList>
            <person name="Kawai M."/>
            <person name="Futagami T."/>
            <person name="Toyoda A."/>
            <person name="Takaki Y."/>
            <person name="Nishi S."/>
            <person name="Hori S."/>
            <person name="Arai W."/>
            <person name="Tsubouchi T."/>
            <person name="Morono Y."/>
            <person name="Uchiyama I."/>
            <person name="Ito T."/>
            <person name="Fujiyama A."/>
            <person name="Inagaki F."/>
            <person name="Takami H."/>
        </authorList>
    </citation>
    <scope>NUCLEOTIDE SEQUENCE</scope>
    <source>
        <strain evidence="2">Expedition CK06-06</strain>
    </source>
</reference>
<evidence type="ECO:0000313" key="2">
    <source>
        <dbReference type="EMBL" id="GAG41804.1"/>
    </source>
</evidence>